<keyword evidence="3" id="KW-1185">Reference proteome</keyword>
<name>A0A8A2VA27_9EURY</name>
<dbReference type="KEGG" id="hakz:J0X25_16110"/>
<dbReference type="Proteomes" id="UP000663203">
    <property type="component" value="Chromosome"/>
</dbReference>
<reference evidence="2 3" key="1">
    <citation type="submission" date="2021-03" db="EMBL/GenBank/DDBJ databases">
        <title>Haloterrigena longa sp. nov. and Haloterrigena limicola sp. nov., extremely halophilic archaea isolated from a salt lake.</title>
        <authorList>
            <person name="Henglin C."/>
        </authorList>
    </citation>
    <scope>NUCLEOTIDE SEQUENCE [LARGE SCALE GENOMIC DNA]</scope>
    <source>
        <strain evidence="2 3">KZCA68</strain>
    </source>
</reference>
<accession>A0A8A2VA27</accession>
<evidence type="ECO:0000256" key="1">
    <source>
        <dbReference type="SAM" id="MobiDB-lite"/>
    </source>
</evidence>
<dbReference type="EMBL" id="CP071462">
    <property type="protein sequence ID" value="QSW98889.1"/>
    <property type="molecule type" value="Genomic_DNA"/>
</dbReference>
<dbReference type="PROSITE" id="PS51318">
    <property type="entry name" value="TAT"/>
    <property type="match status" value="1"/>
</dbReference>
<evidence type="ECO:0000313" key="2">
    <source>
        <dbReference type="EMBL" id="QSW98889.1"/>
    </source>
</evidence>
<feature type="region of interest" description="Disordered" evidence="1">
    <location>
        <begin position="101"/>
        <end position="143"/>
    </location>
</feature>
<dbReference type="AlphaFoldDB" id="A0A8A2VA27"/>
<protein>
    <submittedName>
        <fullName evidence="2">Uncharacterized protein</fullName>
    </submittedName>
</protein>
<feature type="region of interest" description="Disordered" evidence="1">
    <location>
        <begin position="24"/>
        <end position="47"/>
    </location>
</feature>
<dbReference type="GeneID" id="63188861"/>
<sequence>MRKDTSGSTARRTFLKYSLVSTSTLVGTSSTGAAAETPRDPAGPADRTVERGVMRAYQYIPNSRVTVRDAVDRQPSGLEDAFGYVVAYDAAPSLQALLFTTADGGGGESDSRPLQSGDSLSLGGVQDAPSDASRRYVTVGVEQ</sequence>
<evidence type="ECO:0000313" key="3">
    <source>
        <dbReference type="Proteomes" id="UP000663203"/>
    </source>
</evidence>
<proteinExistence type="predicted"/>
<dbReference type="InterPro" id="IPR006311">
    <property type="entry name" value="TAT_signal"/>
</dbReference>
<organism evidence="2 3">
    <name type="scientific">Haloterrigena alkaliphila</name>
    <dbReference type="NCBI Taxonomy" id="2816475"/>
    <lineage>
        <taxon>Archaea</taxon>
        <taxon>Methanobacteriati</taxon>
        <taxon>Methanobacteriota</taxon>
        <taxon>Stenosarchaea group</taxon>
        <taxon>Halobacteria</taxon>
        <taxon>Halobacteriales</taxon>
        <taxon>Natrialbaceae</taxon>
        <taxon>Haloterrigena</taxon>
    </lineage>
</organism>
<gene>
    <name evidence="2" type="ORF">J0X25_16110</name>
</gene>
<dbReference type="RefSeq" id="WP_207288497.1">
    <property type="nucleotide sequence ID" value="NZ_CP071462.1"/>
</dbReference>